<keyword evidence="1" id="KW-0732">Signal</keyword>
<reference evidence="2 3" key="1">
    <citation type="submission" date="2014-09" db="EMBL/GenBank/DDBJ databases">
        <title>Complete genome sequence of Endomicrobium proavitum.</title>
        <authorList>
            <person name="Zheng H."/>
        </authorList>
    </citation>
    <scope>NUCLEOTIDE SEQUENCE [LARGE SCALE GENOMIC DNA]</scope>
    <source>
        <strain evidence="2 3">Rsa215</strain>
    </source>
</reference>
<dbReference type="EMBL" id="CP009498">
    <property type="protein sequence ID" value="AKL98514.1"/>
    <property type="molecule type" value="Genomic_DNA"/>
</dbReference>
<evidence type="ECO:0000313" key="3">
    <source>
        <dbReference type="Proteomes" id="UP000035337"/>
    </source>
</evidence>
<feature type="signal peptide" evidence="1">
    <location>
        <begin position="1"/>
        <end position="20"/>
    </location>
</feature>
<dbReference type="KEGG" id="epo:Epro_1135"/>
<dbReference type="Proteomes" id="UP000035337">
    <property type="component" value="Chromosome"/>
</dbReference>
<name>A0A0G3WM30_9BACT</name>
<accession>A0A0G3WM30</accession>
<feature type="chain" id="PRO_5005186201" evidence="1">
    <location>
        <begin position="21"/>
        <end position="131"/>
    </location>
</feature>
<sequence length="131" mass="14544">MRKLLTVFALAVFFASIGFAQEEAVKNLQLNARPNENIFNPNNEHKLSEKLSVYTQVENTPVKIPSQISISNPIGKSEKEGVSISLTAENDSAVTGTTFSRDQYHYTNTNFLEPHDASKAKVGFTINLNKK</sequence>
<dbReference type="STRING" id="1408281.Epro_1135"/>
<proteinExistence type="predicted"/>
<protein>
    <submittedName>
        <fullName evidence="2">Uncharacterized protein</fullName>
    </submittedName>
</protein>
<gene>
    <name evidence="2" type="ORF">Epro_1135</name>
</gene>
<evidence type="ECO:0000313" key="2">
    <source>
        <dbReference type="EMBL" id="AKL98514.1"/>
    </source>
</evidence>
<dbReference type="AlphaFoldDB" id="A0A0G3WM30"/>
<keyword evidence="3" id="KW-1185">Reference proteome</keyword>
<dbReference type="RefSeq" id="WP_052571121.1">
    <property type="nucleotide sequence ID" value="NZ_CP009498.1"/>
</dbReference>
<evidence type="ECO:0000256" key="1">
    <source>
        <dbReference type="SAM" id="SignalP"/>
    </source>
</evidence>
<organism evidence="2 3">
    <name type="scientific">Endomicrobium proavitum</name>
    <dbReference type="NCBI Taxonomy" id="1408281"/>
    <lineage>
        <taxon>Bacteria</taxon>
        <taxon>Pseudomonadati</taxon>
        <taxon>Elusimicrobiota</taxon>
        <taxon>Endomicrobiia</taxon>
        <taxon>Endomicrobiales</taxon>
        <taxon>Endomicrobiaceae</taxon>
        <taxon>Endomicrobium</taxon>
    </lineage>
</organism>